<feature type="transmembrane region" description="Helical" evidence="1">
    <location>
        <begin position="181"/>
        <end position="205"/>
    </location>
</feature>
<name>A0A8J2PCK1_9HEXA</name>
<feature type="transmembrane region" description="Helical" evidence="1">
    <location>
        <begin position="71"/>
        <end position="93"/>
    </location>
</feature>
<protein>
    <submittedName>
        <fullName evidence="2">Uncharacterized protein</fullName>
    </submittedName>
</protein>
<feature type="transmembrane region" description="Helical" evidence="1">
    <location>
        <begin position="30"/>
        <end position="51"/>
    </location>
</feature>
<reference evidence="2" key="1">
    <citation type="submission" date="2021-06" db="EMBL/GenBank/DDBJ databases">
        <authorList>
            <person name="Hodson N. C."/>
            <person name="Mongue J. A."/>
            <person name="Jaron S. K."/>
        </authorList>
    </citation>
    <scope>NUCLEOTIDE SEQUENCE</scope>
</reference>
<evidence type="ECO:0000313" key="2">
    <source>
        <dbReference type="EMBL" id="CAG7818262.1"/>
    </source>
</evidence>
<organism evidence="2 3">
    <name type="scientific">Allacma fusca</name>
    <dbReference type="NCBI Taxonomy" id="39272"/>
    <lineage>
        <taxon>Eukaryota</taxon>
        <taxon>Metazoa</taxon>
        <taxon>Ecdysozoa</taxon>
        <taxon>Arthropoda</taxon>
        <taxon>Hexapoda</taxon>
        <taxon>Collembola</taxon>
        <taxon>Symphypleona</taxon>
        <taxon>Sminthuridae</taxon>
        <taxon>Allacma</taxon>
    </lineage>
</organism>
<feature type="transmembrane region" description="Helical" evidence="1">
    <location>
        <begin position="141"/>
        <end position="160"/>
    </location>
</feature>
<dbReference type="AlphaFoldDB" id="A0A8J2PCK1"/>
<sequence length="253" mass="28848">MTNVLVEYLRFLHRELQTQKMLLYSKLGDAALYGRNHVLVNVISLSMYVWASLYLAEVKSRVSFVWMHAPWMIFGICSQLFGIIAFVVDGISMRGSEPAGRQELTGVFRETEQALMWLQIDVGFSLIACSDWIMIHEAPTRMVVTIFVITALPLIAWASVHPRGAVGLTQLASIIHIMACLHANVIVLNFWGVLTSVLMFLYLFFISLPQEYAVFRYFPLEVVNVIYPAFMSWVVVRGFSDLSKLQNNLHHQD</sequence>
<evidence type="ECO:0000313" key="3">
    <source>
        <dbReference type="Proteomes" id="UP000708208"/>
    </source>
</evidence>
<keyword evidence="1" id="KW-1133">Transmembrane helix</keyword>
<feature type="transmembrane region" description="Helical" evidence="1">
    <location>
        <begin position="217"/>
        <end position="236"/>
    </location>
</feature>
<keyword evidence="3" id="KW-1185">Reference proteome</keyword>
<dbReference type="Proteomes" id="UP000708208">
    <property type="component" value="Unassembled WGS sequence"/>
</dbReference>
<keyword evidence="1" id="KW-0472">Membrane</keyword>
<dbReference type="EMBL" id="CAJVCH010416313">
    <property type="protein sequence ID" value="CAG7818262.1"/>
    <property type="molecule type" value="Genomic_DNA"/>
</dbReference>
<accession>A0A8J2PCK1</accession>
<comment type="caution">
    <text evidence="2">The sequence shown here is derived from an EMBL/GenBank/DDBJ whole genome shotgun (WGS) entry which is preliminary data.</text>
</comment>
<proteinExistence type="predicted"/>
<evidence type="ECO:0000256" key="1">
    <source>
        <dbReference type="SAM" id="Phobius"/>
    </source>
</evidence>
<gene>
    <name evidence="2" type="ORF">AFUS01_LOCUS28776</name>
</gene>
<keyword evidence="1" id="KW-0812">Transmembrane</keyword>